<evidence type="ECO:0000256" key="1">
    <source>
        <dbReference type="SAM" id="MobiDB-lite"/>
    </source>
</evidence>
<proteinExistence type="predicted"/>
<evidence type="ECO:0000313" key="2">
    <source>
        <dbReference type="EMBL" id="KYM95751.1"/>
    </source>
</evidence>
<protein>
    <submittedName>
        <fullName evidence="2">Uncharacterized protein</fullName>
    </submittedName>
</protein>
<gene>
    <name evidence="2" type="ORF">ALC62_13569</name>
</gene>
<keyword evidence="3" id="KW-1185">Reference proteome</keyword>
<organism evidence="2 3">
    <name type="scientific">Cyphomyrmex costatus</name>
    <dbReference type="NCBI Taxonomy" id="456900"/>
    <lineage>
        <taxon>Eukaryota</taxon>
        <taxon>Metazoa</taxon>
        <taxon>Ecdysozoa</taxon>
        <taxon>Arthropoda</taxon>
        <taxon>Hexapoda</taxon>
        <taxon>Insecta</taxon>
        <taxon>Pterygota</taxon>
        <taxon>Neoptera</taxon>
        <taxon>Endopterygota</taxon>
        <taxon>Hymenoptera</taxon>
        <taxon>Apocrita</taxon>
        <taxon>Aculeata</taxon>
        <taxon>Formicoidea</taxon>
        <taxon>Formicidae</taxon>
        <taxon>Myrmicinae</taxon>
        <taxon>Cyphomyrmex</taxon>
    </lineage>
</organism>
<reference evidence="2 3" key="1">
    <citation type="submission" date="2016-03" db="EMBL/GenBank/DDBJ databases">
        <title>Cyphomyrmex costatus WGS genome.</title>
        <authorList>
            <person name="Nygaard S."/>
            <person name="Hu H."/>
            <person name="Boomsma J."/>
            <person name="Zhang G."/>
        </authorList>
    </citation>
    <scope>NUCLEOTIDE SEQUENCE [LARGE SCALE GENOMIC DNA]</scope>
    <source>
        <strain evidence="2">MS0001</strain>
        <tissue evidence="2">Whole body</tissue>
    </source>
</reference>
<feature type="region of interest" description="Disordered" evidence="1">
    <location>
        <begin position="86"/>
        <end position="105"/>
    </location>
</feature>
<evidence type="ECO:0000313" key="3">
    <source>
        <dbReference type="Proteomes" id="UP000078542"/>
    </source>
</evidence>
<accession>A0A151I9L2</accession>
<dbReference type="AlphaFoldDB" id="A0A151I9L2"/>
<sequence length="204" mass="23810">VRSQFVVRVTRIVQFEKNPTQSHNTRISLRFTKVSQDNHPRWSYRTRDTSSIHKRRLIPFYPVIDRNELCRRSPVDSEFSTVVPRPNAVSQGRRRQAHRPTMTGRRSRRLCLFETSTSSSDHEIIQLLDTCQNYNQPTEPHVARKSKRLHDLCMEQSLASLHLINIIRALHRVHENLPMEAATVRITVQIFNVGNISILPAQMK</sequence>
<feature type="non-terminal residue" evidence="2">
    <location>
        <position position="1"/>
    </location>
</feature>
<dbReference type="Proteomes" id="UP000078542">
    <property type="component" value="Unassembled WGS sequence"/>
</dbReference>
<name>A0A151I9L2_9HYME</name>
<dbReference type="EMBL" id="KQ978273">
    <property type="protein sequence ID" value="KYM95751.1"/>
    <property type="molecule type" value="Genomic_DNA"/>
</dbReference>